<protein>
    <submittedName>
        <fullName evidence="2">Putative transposase</fullName>
    </submittedName>
</protein>
<organism evidence="2">
    <name type="scientific">Shigella flexneri</name>
    <dbReference type="NCBI Taxonomy" id="623"/>
    <lineage>
        <taxon>Bacteria</taxon>
        <taxon>Pseudomonadati</taxon>
        <taxon>Pseudomonadota</taxon>
        <taxon>Gammaproteobacteria</taxon>
        <taxon>Enterobacterales</taxon>
        <taxon>Enterobacteriaceae</taxon>
        <taxon>Shigella</taxon>
    </lineage>
</organism>
<dbReference type="GO" id="GO:0003677">
    <property type="term" value="F:DNA binding"/>
    <property type="evidence" value="ECO:0007669"/>
    <property type="project" value="InterPro"/>
</dbReference>
<accession>Q2THC9</accession>
<reference evidence="2" key="1">
    <citation type="journal article" date="2006" name="Sci. China, Ser. C, Life Sci.">
        <title>Comparison of the virulence plasmid genomes of two strains of Shigella which lost the ability to bind Congo red.</title>
        <authorList>
            <person name="Xiong Z."/>
            <person name="Tang X."/>
            <person name="Yang F."/>
            <person name="Zhang X."/>
            <person name="Yang J."/>
            <person name="Chen L."/>
            <person name="Nie H."/>
            <person name="Yan Y."/>
            <person name="Jiang Y."/>
            <person name="Wang J."/>
            <person name="Xue Y."/>
            <person name="Xu X."/>
            <person name="Zhu Y."/>
            <person name="Dong J."/>
            <person name="An L."/>
            <person name="Wang X."/>
            <person name="Jin Q."/>
        </authorList>
    </citation>
    <scope>NUCLEOTIDE SEQUENCE</scope>
    <source>
        <plasmid evidence="2">pSF5</plasmid>
    </source>
</reference>
<proteinExistence type="predicted"/>
<dbReference type="PANTHER" id="PTHR33055">
    <property type="entry name" value="TRANSPOSASE FOR INSERTION SEQUENCE ELEMENT IS1111A"/>
    <property type="match status" value="1"/>
</dbReference>
<dbReference type="RefSeq" id="WP_010921613.1">
    <property type="nucleotide sequence ID" value="NC_019197.1"/>
</dbReference>
<dbReference type="GO" id="GO:0004803">
    <property type="term" value="F:transposase activity"/>
    <property type="evidence" value="ECO:0007669"/>
    <property type="project" value="InterPro"/>
</dbReference>
<gene>
    <name evidence="2" type="ORF">SFLP035</name>
</gene>
<sequence length="121" mass="13774">MSEQKITGIDLAKTNFYLFSINAHGKPAGKTKLSRNQLLNWLVQQPKMTVAMEAGGASHYWAREIRKLDHDVILLPAQHVKAYQRCQKNDYNDAQAIAEACQHGTIRPVPILWSNRTSRLF</sequence>
<dbReference type="GO" id="GO:0006313">
    <property type="term" value="P:DNA transposition"/>
    <property type="evidence" value="ECO:0007669"/>
    <property type="project" value="InterPro"/>
</dbReference>
<geneLocation type="plasmid" evidence="2">
    <name>pSF5</name>
</geneLocation>
<keyword evidence="2" id="KW-0614">Plasmid</keyword>
<dbReference type="InterPro" id="IPR002525">
    <property type="entry name" value="Transp_IS110-like_N"/>
</dbReference>
<name>Q2THC9_SHIFL</name>
<dbReference type="EMBL" id="AY879342">
    <property type="protein sequence ID" value="AAW64794.1"/>
    <property type="molecule type" value="Genomic_DNA"/>
</dbReference>
<evidence type="ECO:0000313" key="2">
    <source>
        <dbReference type="EMBL" id="AAW64794.1"/>
    </source>
</evidence>
<dbReference type="InterPro" id="IPR047650">
    <property type="entry name" value="Transpos_IS110"/>
</dbReference>
<evidence type="ECO:0000259" key="1">
    <source>
        <dbReference type="Pfam" id="PF01548"/>
    </source>
</evidence>
<feature type="domain" description="Transposase IS110-like N-terminal" evidence="1">
    <location>
        <begin position="8"/>
        <end position="110"/>
    </location>
</feature>
<dbReference type="AlphaFoldDB" id="Q2THC9"/>
<dbReference type="PANTHER" id="PTHR33055:SF3">
    <property type="entry name" value="PUTATIVE TRANSPOSASE FOR IS117-RELATED"/>
    <property type="match status" value="1"/>
</dbReference>
<dbReference type="Pfam" id="PF01548">
    <property type="entry name" value="DEDD_Tnp_IS110"/>
    <property type="match status" value="1"/>
</dbReference>